<protein>
    <submittedName>
        <fullName evidence="5">AMP-dependent synthetase</fullName>
    </submittedName>
</protein>
<dbReference type="Proteomes" id="UP000035929">
    <property type="component" value="Unassembled WGS sequence"/>
</dbReference>
<dbReference type="Gene3D" id="3.40.50.12780">
    <property type="entry name" value="N-terminal domain of ligase-like"/>
    <property type="match status" value="1"/>
</dbReference>
<organism evidence="5 6">
    <name type="scientific">Methylobacterium aquaticum</name>
    <dbReference type="NCBI Taxonomy" id="270351"/>
    <lineage>
        <taxon>Bacteria</taxon>
        <taxon>Pseudomonadati</taxon>
        <taxon>Pseudomonadota</taxon>
        <taxon>Alphaproteobacteria</taxon>
        <taxon>Hyphomicrobiales</taxon>
        <taxon>Methylobacteriaceae</taxon>
        <taxon>Methylobacterium</taxon>
    </lineage>
</organism>
<comment type="caution">
    <text evidence="5">The sequence shown here is derived from an EMBL/GenBank/DDBJ whole genome shotgun (WGS) entry which is preliminary data.</text>
</comment>
<name>A0A0J6SWP2_9HYPH</name>
<accession>A0A0J6SWP2</accession>
<dbReference type="PATRIC" id="fig|270351.6.peg.4344"/>
<sequence>MTTDFSAIAREADTFPKLLRRNAAEHPHDVALREKIFGLWRPTTWGEYHARTRAFALGLSDLGIDGGDVVGLIGDNRPDWVAGEIAAHALGALSLGLYRDALEDEVQYLLAFAGVKAVIAEDEEQVDKLLNLADGVPSLRHIVYCDPRGMRKYDDPRLISAEALAAKGEALHAADPSLYDRMVDATDAEAVAILCTTSGTTARPKLAMLSGGRVLRHCARYLAADPKGPEDDYVSVLPLPWIMEQVYALGQALLSRMKVNFVEDADTLMHDFREIAPTFVLFAPRVWEAVAADVRARMMDASPLKRALYERGMKMGLSALDKGTRSTAADILLFRALRDRLGFTRLTSAATGGAALGPDTFRFFRAMGVPLRQLYGQTETLGAYTLHRGETVDFDTVGVPFDDSIEIRVLDPDRNGIGEVLARHANMFHGYYKADPNAPSDVRDGWMHTGDAGYVDKKGELVVIDRIKDLAVNSHGERFSPQYIENKLKFSPYVAEAVILGAGREYLASLICIRYAVVAKWAEKNRIAFTTYSDLVAKPAVIDLIRREVERVNAGLTDVQRVAKFVLLYKELDADDGELTRTRKVRRGVINEKYGDLIDTIYAGAPSYRVDTVIRFQDGTTQRIRTTLPVIDLTASPATLAAAAE</sequence>
<reference evidence="5 6" key="1">
    <citation type="submission" date="2015-03" db="EMBL/GenBank/DDBJ databases">
        <title>Genome sequencing of Methylobacterium aquaticum DSM16371 type strain.</title>
        <authorList>
            <person name="Chaudhry V."/>
            <person name="Patil P.B."/>
        </authorList>
    </citation>
    <scope>NUCLEOTIDE SEQUENCE [LARGE SCALE GENOMIC DNA]</scope>
    <source>
        <strain evidence="5 6">DSM 16371</strain>
    </source>
</reference>
<proteinExistence type="predicted"/>
<dbReference type="PANTHER" id="PTHR43272:SF32">
    <property type="entry name" value="AMP-DEPENDENT SYNTHETASE_LIGASE DOMAIN-CONTAINING PROTEIN"/>
    <property type="match status" value="1"/>
</dbReference>
<dbReference type="Pfam" id="PF23562">
    <property type="entry name" value="AMP-binding_C_3"/>
    <property type="match status" value="1"/>
</dbReference>
<dbReference type="RefSeq" id="WP_048462476.1">
    <property type="nucleotide sequence ID" value="NZ_JBNTQU010000001.1"/>
</dbReference>
<dbReference type="SUPFAM" id="SSF56801">
    <property type="entry name" value="Acetyl-CoA synthetase-like"/>
    <property type="match status" value="1"/>
</dbReference>
<keyword evidence="2" id="KW-0276">Fatty acid metabolism</keyword>
<dbReference type="EMBL" id="LABX01000029">
    <property type="protein sequence ID" value="KMO39655.1"/>
    <property type="molecule type" value="Genomic_DNA"/>
</dbReference>
<gene>
    <name evidence="5" type="ORF">VP06_03605</name>
</gene>
<dbReference type="InterPro" id="IPR042099">
    <property type="entry name" value="ANL_N_sf"/>
</dbReference>
<keyword evidence="3" id="KW-0443">Lipid metabolism</keyword>
<evidence type="ECO:0000256" key="3">
    <source>
        <dbReference type="ARBA" id="ARBA00023098"/>
    </source>
</evidence>
<dbReference type="GO" id="GO:0004467">
    <property type="term" value="F:long-chain fatty acid-CoA ligase activity"/>
    <property type="evidence" value="ECO:0007669"/>
    <property type="project" value="TreeGrafter"/>
</dbReference>
<evidence type="ECO:0000256" key="1">
    <source>
        <dbReference type="ARBA" id="ARBA00022598"/>
    </source>
</evidence>
<keyword evidence="1" id="KW-0436">Ligase</keyword>
<evidence type="ECO:0000256" key="2">
    <source>
        <dbReference type="ARBA" id="ARBA00022832"/>
    </source>
</evidence>
<dbReference type="AlphaFoldDB" id="A0A0J6SWP2"/>
<dbReference type="OrthoDB" id="9803968at2"/>
<dbReference type="PANTHER" id="PTHR43272">
    <property type="entry name" value="LONG-CHAIN-FATTY-ACID--COA LIGASE"/>
    <property type="match status" value="1"/>
</dbReference>
<evidence type="ECO:0000313" key="6">
    <source>
        <dbReference type="Proteomes" id="UP000035929"/>
    </source>
</evidence>
<dbReference type="InterPro" id="IPR000873">
    <property type="entry name" value="AMP-dep_synth/lig_dom"/>
</dbReference>
<evidence type="ECO:0000313" key="5">
    <source>
        <dbReference type="EMBL" id="KMO39655.1"/>
    </source>
</evidence>
<evidence type="ECO:0000259" key="4">
    <source>
        <dbReference type="Pfam" id="PF00501"/>
    </source>
</evidence>
<feature type="domain" description="AMP-dependent synthetase/ligase" evidence="4">
    <location>
        <begin position="19"/>
        <end position="432"/>
    </location>
</feature>
<dbReference type="GO" id="GO:0016020">
    <property type="term" value="C:membrane"/>
    <property type="evidence" value="ECO:0007669"/>
    <property type="project" value="TreeGrafter"/>
</dbReference>
<dbReference type="Pfam" id="PF00501">
    <property type="entry name" value="AMP-binding"/>
    <property type="match status" value="1"/>
</dbReference>